<sequence length="236" mass="25207">MAIIQLEGVTKNYGTGVGQVRALRGVDLVIDKGEFAAICGPSGSGKSTLLNLVSGLDRATSGRVLVDDVETTKLSDAALSHLRLQKIGFVFQAYNLIPVLDALENVEYVMMLQGRDLKERRARARHVLSLVGLSGMEARFPAELSGGQQQRVAIARAIAAEPRLVLADEPTANLDAKTAASLIDLMAELNETKGITFVFSTHDPAVMRRARRCIAMTDGLVDEAGSRSGDFVAAAN</sequence>
<dbReference type="PROSITE" id="PS50893">
    <property type="entry name" value="ABC_TRANSPORTER_2"/>
    <property type="match status" value="1"/>
</dbReference>
<dbReference type="RefSeq" id="WP_394829325.1">
    <property type="nucleotide sequence ID" value="NZ_CP089984.1"/>
</dbReference>
<dbReference type="Gene3D" id="3.40.50.300">
    <property type="entry name" value="P-loop containing nucleotide triphosphate hydrolases"/>
    <property type="match status" value="1"/>
</dbReference>
<dbReference type="InterPro" id="IPR003593">
    <property type="entry name" value="AAA+_ATPase"/>
</dbReference>
<evidence type="ECO:0000256" key="2">
    <source>
        <dbReference type="ARBA" id="ARBA00022741"/>
    </source>
</evidence>
<dbReference type="SUPFAM" id="SSF52540">
    <property type="entry name" value="P-loop containing nucleoside triphosphate hydrolases"/>
    <property type="match status" value="1"/>
</dbReference>
<dbReference type="EMBL" id="CP089984">
    <property type="protein sequence ID" value="WXB19728.1"/>
    <property type="molecule type" value="Genomic_DNA"/>
</dbReference>
<dbReference type="PANTHER" id="PTHR24220">
    <property type="entry name" value="IMPORT ATP-BINDING PROTEIN"/>
    <property type="match status" value="1"/>
</dbReference>
<dbReference type="InterPro" id="IPR015854">
    <property type="entry name" value="ABC_transpr_LolD-like"/>
</dbReference>
<dbReference type="InterPro" id="IPR017911">
    <property type="entry name" value="MacB-like_ATP-bd"/>
</dbReference>
<reference evidence="5 6" key="1">
    <citation type="submission" date="2021-12" db="EMBL/GenBank/DDBJ databases">
        <title>Discovery of the Pendulisporaceae a myxobacterial family with distinct sporulation behavior and unique specialized metabolism.</title>
        <authorList>
            <person name="Garcia R."/>
            <person name="Popoff A."/>
            <person name="Bader C.D."/>
            <person name="Loehr J."/>
            <person name="Walesch S."/>
            <person name="Walt C."/>
            <person name="Boldt J."/>
            <person name="Bunk B."/>
            <person name="Haeckl F.J.F.P.J."/>
            <person name="Gunesch A.P."/>
            <person name="Birkelbach J."/>
            <person name="Nuebel U."/>
            <person name="Pietschmann T."/>
            <person name="Bach T."/>
            <person name="Mueller R."/>
        </authorList>
    </citation>
    <scope>NUCLEOTIDE SEQUENCE [LARGE SCALE GENOMIC DNA]</scope>
    <source>
        <strain evidence="5 6">MSr11954</strain>
    </source>
</reference>
<evidence type="ECO:0000256" key="3">
    <source>
        <dbReference type="ARBA" id="ARBA00022840"/>
    </source>
</evidence>
<dbReference type="CDD" id="cd03255">
    <property type="entry name" value="ABC_MJ0796_LolCDE_FtsE"/>
    <property type="match status" value="1"/>
</dbReference>
<dbReference type="SMART" id="SM00382">
    <property type="entry name" value="AAA"/>
    <property type="match status" value="1"/>
</dbReference>
<evidence type="ECO:0000259" key="4">
    <source>
        <dbReference type="PROSITE" id="PS50893"/>
    </source>
</evidence>
<evidence type="ECO:0000256" key="1">
    <source>
        <dbReference type="ARBA" id="ARBA00022448"/>
    </source>
</evidence>
<gene>
    <name evidence="5" type="ORF">LZC94_21195</name>
</gene>
<keyword evidence="1" id="KW-0813">Transport</keyword>
<feature type="domain" description="ABC transporter" evidence="4">
    <location>
        <begin position="4"/>
        <end position="236"/>
    </location>
</feature>
<accession>A0ABZ2MB40</accession>
<dbReference type="PROSITE" id="PS00211">
    <property type="entry name" value="ABC_TRANSPORTER_1"/>
    <property type="match status" value="1"/>
</dbReference>
<keyword evidence="3 5" id="KW-0067">ATP-binding</keyword>
<evidence type="ECO:0000313" key="6">
    <source>
        <dbReference type="Proteomes" id="UP001370348"/>
    </source>
</evidence>
<organism evidence="5 6">
    <name type="scientific">Pendulispora albinea</name>
    <dbReference type="NCBI Taxonomy" id="2741071"/>
    <lineage>
        <taxon>Bacteria</taxon>
        <taxon>Pseudomonadati</taxon>
        <taxon>Myxococcota</taxon>
        <taxon>Myxococcia</taxon>
        <taxon>Myxococcales</taxon>
        <taxon>Sorangiineae</taxon>
        <taxon>Pendulisporaceae</taxon>
        <taxon>Pendulispora</taxon>
    </lineage>
</organism>
<name>A0ABZ2MB40_9BACT</name>
<dbReference type="Pfam" id="PF00005">
    <property type="entry name" value="ABC_tran"/>
    <property type="match status" value="1"/>
</dbReference>
<dbReference type="InterPro" id="IPR027417">
    <property type="entry name" value="P-loop_NTPase"/>
</dbReference>
<dbReference type="InterPro" id="IPR017871">
    <property type="entry name" value="ABC_transporter-like_CS"/>
</dbReference>
<dbReference type="GO" id="GO:0005524">
    <property type="term" value="F:ATP binding"/>
    <property type="evidence" value="ECO:0007669"/>
    <property type="project" value="UniProtKB-KW"/>
</dbReference>
<keyword evidence="6" id="KW-1185">Reference proteome</keyword>
<evidence type="ECO:0000313" key="5">
    <source>
        <dbReference type="EMBL" id="WXB19728.1"/>
    </source>
</evidence>
<dbReference type="InterPro" id="IPR003439">
    <property type="entry name" value="ABC_transporter-like_ATP-bd"/>
</dbReference>
<keyword evidence="2" id="KW-0547">Nucleotide-binding</keyword>
<proteinExistence type="predicted"/>
<dbReference type="Proteomes" id="UP001370348">
    <property type="component" value="Chromosome"/>
</dbReference>
<protein>
    <submittedName>
        <fullName evidence="5">ABC transporter ATP-binding protein</fullName>
    </submittedName>
</protein>